<dbReference type="AlphaFoldDB" id="A0A8S1FDR1"/>
<evidence type="ECO:0000313" key="1">
    <source>
        <dbReference type="EMBL" id="CAB3410707.1"/>
    </source>
</evidence>
<reference evidence="1 2" key="1">
    <citation type="submission" date="2020-04" db="EMBL/GenBank/DDBJ databases">
        <authorList>
            <person name="Laetsch R D."/>
            <person name="Stevens L."/>
            <person name="Kumar S."/>
            <person name="Blaxter L. M."/>
        </authorList>
    </citation>
    <scope>NUCLEOTIDE SEQUENCE [LARGE SCALE GENOMIC DNA]</scope>
</reference>
<proteinExistence type="predicted"/>
<dbReference type="EMBL" id="CADEPM010000011">
    <property type="protein sequence ID" value="CAB3410707.1"/>
    <property type="molecule type" value="Genomic_DNA"/>
</dbReference>
<gene>
    <name evidence="1" type="ORF">CBOVIS_LOCUS12189</name>
</gene>
<dbReference type="OrthoDB" id="5852160at2759"/>
<keyword evidence="2" id="KW-1185">Reference proteome</keyword>
<organism evidence="1 2">
    <name type="scientific">Caenorhabditis bovis</name>
    <dbReference type="NCBI Taxonomy" id="2654633"/>
    <lineage>
        <taxon>Eukaryota</taxon>
        <taxon>Metazoa</taxon>
        <taxon>Ecdysozoa</taxon>
        <taxon>Nematoda</taxon>
        <taxon>Chromadorea</taxon>
        <taxon>Rhabditida</taxon>
        <taxon>Rhabditina</taxon>
        <taxon>Rhabditomorpha</taxon>
        <taxon>Rhabditoidea</taxon>
        <taxon>Rhabditidae</taxon>
        <taxon>Peloderinae</taxon>
        <taxon>Caenorhabditis</taxon>
    </lineage>
</organism>
<evidence type="ECO:0000313" key="2">
    <source>
        <dbReference type="Proteomes" id="UP000494206"/>
    </source>
</evidence>
<name>A0A8S1FDR1_9PELO</name>
<dbReference type="Proteomes" id="UP000494206">
    <property type="component" value="Unassembled WGS sequence"/>
</dbReference>
<accession>A0A8S1FDR1</accession>
<protein>
    <submittedName>
        <fullName evidence="1">Uncharacterized protein</fullName>
    </submittedName>
</protein>
<sequence length="406" mass="42809">MPKKIETANQKRNRIIKNSENLAKVLQASKTMQMRFELIPTNYLNNITVAGVRDMNLGRPKNGKPVGGNVVRFNNPVPNTNSDFHRICIDPNGIAQKTNSHIPVSAETVNSAAKIQKGLKVGGKVLLVVSIIATGVRIGKAIYDEVHIDEEIEALENIIDCLTLDLKSASGVDRDEINKALNFANDLLDDARDCKKNPSKKTLLTTVCCGFEWGGAAAFGYAGAQTGALIGAPGGPIGMIAGAVTGSVIGAVTGSELGRSAVENAYWDEGPGTQMHGNLLDFGDSDKAHGEVLDINGQGYIGGKGLDVGTNATLFQFGDSEDQLSIAKAGANFGLTADKGLDVSVESKVLWLEHETEHVKIGGGLNIDTGVKVSDNGVEMSALGFGFSVGNDGVGIKLPFFNALFK</sequence>
<comment type="caution">
    <text evidence="1">The sequence shown here is derived from an EMBL/GenBank/DDBJ whole genome shotgun (WGS) entry which is preliminary data.</text>
</comment>